<evidence type="ECO:0000313" key="3">
    <source>
        <dbReference type="Proteomes" id="UP000663923"/>
    </source>
</evidence>
<evidence type="ECO:0000313" key="2">
    <source>
        <dbReference type="EMBL" id="QTD56143.1"/>
    </source>
</evidence>
<dbReference type="Proteomes" id="UP000663923">
    <property type="component" value="Chromosome"/>
</dbReference>
<feature type="domain" description="DUF1521" evidence="1">
    <location>
        <begin position="72"/>
        <end position="235"/>
    </location>
</feature>
<organism evidence="2 3">
    <name type="scientific">Parasphingorhabdus cellanae</name>
    <dbReference type="NCBI Taxonomy" id="2806553"/>
    <lineage>
        <taxon>Bacteria</taxon>
        <taxon>Pseudomonadati</taxon>
        <taxon>Pseudomonadota</taxon>
        <taxon>Alphaproteobacteria</taxon>
        <taxon>Sphingomonadales</taxon>
        <taxon>Sphingomonadaceae</taxon>
        <taxon>Parasphingorhabdus</taxon>
    </lineage>
</organism>
<dbReference type="EMBL" id="CP071794">
    <property type="protein sequence ID" value="QTD56143.1"/>
    <property type="molecule type" value="Genomic_DNA"/>
</dbReference>
<protein>
    <submittedName>
        <fullName evidence="2">DUF1521 domain-containing protein</fullName>
    </submittedName>
</protein>
<accession>A0ABX7T872</accession>
<proteinExistence type="predicted"/>
<evidence type="ECO:0000259" key="1">
    <source>
        <dbReference type="Pfam" id="PF07481"/>
    </source>
</evidence>
<name>A0ABX7T872_9SPHN</name>
<sequence length="308" mass="32975">MTMALAIYGGGGLPLSLGTASVNTMNGHLTIEASNPLPATSITQAALPITMDVQLAAVDSITRSPDIAWQAQNIATGIAAINLDGDYRLLIDEMAGSLTIHHGQSGAVTHIWGAVDLLQDQTGALRFWADMTFTLRDNTKITVQTAAASDHPDLYILERVVITKNYRAVIITGVGNATRSDLAIDSNFNGRLEDLVTADGYIVRENSSGTGWVQSATGEAVSQVDLDKTAPDGEYGPSRHHYSLDDVSRLFNRFLNNSAASLGYSLTANADIRHESNSADQNYRLQEILAAKDRSQVSALQNTDQLTG</sequence>
<keyword evidence="3" id="KW-1185">Reference proteome</keyword>
<dbReference type="RefSeq" id="WP_207987965.1">
    <property type="nucleotide sequence ID" value="NZ_CP071794.1"/>
</dbReference>
<gene>
    <name evidence="2" type="ORF">J4G78_00605</name>
</gene>
<reference evidence="2 3" key="1">
    <citation type="submission" date="2021-03" db="EMBL/GenBank/DDBJ databases">
        <title>Complete genome of Parasphingorhabdus_sp.JHSY0214.</title>
        <authorList>
            <person name="Yoo J.H."/>
            <person name="Bae J.W."/>
        </authorList>
    </citation>
    <scope>NUCLEOTIDE SEQUENCE [LARGE SCALE GENOMIC DNA]</scope>
    <source>
        <strain evidence="2 3">JHSY0214</strain>
    </source>
</reference>
<dbReference type="Pfam" id="PF07481">
    <property type="entry name" value="DUF1521"/>
    <property type="match status" value="1"/>
</dbReference>
<dbReference type="InterPro" id="IPR011086">
    <property type="entry name" value="DUF1521"/>
</dbReference>